<dbReference type="Gene3D" id="3.40.50.300">
    <property type="entry name" value="P-loop containing nucleotide triphosphate hydrolases"/>
    <property type="match status" value="1"/>
</dbReference>
<organism evidence="3 4">
    <name type="scientific">Hibiscus sabdariffa</name>
    <name type="common">roselle</name>
    <dbReference type="NCBI Taxonomy" id="183260"/>
    <lineage>
        <taxon>Eukaryota</taxon>
        <taxon>Viridiplantae</taxon>
        <taxon>Streptophyta</taxon>
        <taxon>Embryophyta</taxon>
        <taxon>Tracheophyta</taxon>
        <taxon>Spermatophyta</taxon>
        <taxon>Magnoliopsida</taxon>
        <taxon>eudicotyledons</taxon>
        <taxon>Gunneridae</taxon>
        <taxon>Pentapetalae</taxon>
        <taxon>rosids</taxon>
        <taxon>malvids</taxon>
        <taxon>Malvales</taxon>
        <taxon>Malvaceae</taxon>
        <taxon>Malvoideae</taxon>
        <taxon>Hibiscus</taxon>
    </lineage>
</organism>
<evidence type="ECO:0000259" key="2">
    <source>
        <dbReference type="Pfam" id="PF00004"/>
    </source>
</evidence>
<accession>A0ABR2S0C1</accession>
<feature type="domain" description="ATPase AAA-type core" evidence="2">
    <location>
        <begin position="1"/>
        <end position="104"/>
    </location>
</feature>
<protein>
    <recommendedName>
        <fullName evidence="2">ATPase AAA-type core domain-containing protein</fullName>
    </recommendedName>
</protein>
<dbReference type="Pfam" id="PF00004">
    <property type="entry name" value="AAA"/>
    <property type="match status" value="1"/>
</dbReference>
<proteinExistence type="predicted"/>
<dbReference type="EMBL" id="JBBPBN010000019">
    <property type="protein sequence ID" value="KAK9018587.1"/>
    <property type="molecule type" value="Genomic_DNA"/>
</dbReference>
<dbReference type="InterPro" id="IPR003959">
    <property type="entry name" value="ATPase_AAA_core"/>
</dbReference>
<evidence type="ECO:0000313" key="3">
    <source>
        <dbReference type="EMBL" id="KAK9018587.1"/>
    </source>
</evidence>
<keyword evidence="4" id="KW-1185">Reference proteome</keyword>
<dbReference type="PANTHER" id="PTHR23076:SF37">
    <property type="entry name" value="ATP-DEPENDENT ZINC METALLOPROTEASE FTSH 4, MITOCHONDRIAL"/>
    <property type="match status" value="1"/>
</dbReference>
<dbReference type="SUPFAM" id="SSF52540">
    <property type="entry name" value="P-loop containing nucleoside triphosphate hydrolases"/>
    <property type="match status" value="1"/>
</dbReference>
<reference evidence="3 4" key="1">
    <citation type="journal article" date="2024" name="G3 (Bethesda)">
        <title>Genome assembly of Hibiscus sabdariffa L. provides insights into metabolisms of medicinal natural products.</title>
        <authorList>
            <person name="Kim T."/>
        </authorList>
    </citation>
    <scope>NUCLEOTIDE SEQUENCE [LARGE SCALE GENOMIC DNA]</scope>
    <source>
        <strain evidence="3">TK-2024</strain>
        <tissue evidence="3">Old leaves</tissue>
    </source>
</reference>
<evidence type="ECO:0000256" key="1">
    <source>
        <dbReference type="ARBA" id="ARBA00022946"/>
    </source>
</evidence>
<sequence length="178" mass="19775">MLAGAMAGEVGVLFFFCSGNEFEEILTGVGVRRVRDLVVAAKKSSPCIICIDEINAIRGSCNPKDQQNMWRTLNQLLIEKNEFKQKEGVLLIEKINFPKSLDKERIKVLVRTGMDDITVFSDGIQNLIKKMNHILQSDGELMIASGTKAAIIPIGLGGYVVRRTLSQRSDDPRISLRP</sequence>
<name>A0ABR2S0C1_9ROSI</name>
<gene>
    <name evidence="3" type="ORF">V6N11_001558</name>
</gene>
<comment type="caution">
    <text evidence="3">The sequence shown here is derived from an EMBL/GenBank/DDBJ whole genome shotgun (WGS) entry which is preliminary data.</text>
</comment>
<dbReference type="InterPro" id="IPR027417">
    <property type="entry name" value="P-loop_NTPase"/>
</dbReference>
<dbReference type="Proteomes" id="UP001396334">
    <property type="component" value="Unassembled WGS sequence"/>
</dbReference>
<evidence type="ECO:0000313" key="4">
    <source>
        <dbReference type="Proteomes" id="UP001396334"/>
    </source>
</evidence>
<keyword evidence="1" id="KW-0809">Transit peptide</keyword>
<dbReference type="PANTHER" id="PTHR23076">
    <property type="entry name" value="METALLOPROTEASE M41 FTSH"/>
    <property type="match status" value="1"/>
</dbReference>